<reference evidence="2" key="1">
    <citation type="journal article" date="2020" name="Nat. Commun.">
        <title>Genome assembly of wild tea tree DASZ reveals pedigree and selection history of tea varieties.</title>
        <authorList>
            <person name="Zhang W."/>
            <person name="Zhang Y."/>
            <person name="Qiu H."/>
            <person name="Guo Y."/>
            <person name="Wan H."/>
            <person name="Zhang X."/>
            <person name="Scossa F."/>
            <person name="Alseekh S."/>
            <person name="Zhang Q."/>
            <person name="Wang P."/>
            <person name="Xu L."/>
            <person name="Schmidt M.H."/>
            <person name="Jia X."/>
            <person name="Li D."/>
            <person name="Zhu A."/>
            <person name="Guo F."/>
            <person name="Chen W."/>
            <person name="Ni D."/>
            <person name="Usadel B."/>
            <person name="Fernie A.R."/>
            <person name="Wen W."/>
        </authorList>
    </citation>
    <scope>NUCLEOTIDE SEQUENCE [LARGE SCALE GENOMIC DNA]</scope>
    <source>
        <strain evidence="2">cv. G240</strain>
    </source>
</reference>
<gene>
    <name evidence="1" type="ORF">HYC85_025548</name>
</gene>
<protein>
    <submittedName>
        <fullName evidence="1">Uncharacterized protein</fullName>
    </submittedName>
</protein>
<evidence type="ECO:0000313" key="1">
    <source>
        <dbReference type="EMBL" id="KAF5938042.1"/>
    </source>
</evidence>
<dbReference type="Proteomes" id="UP000593564">
    <property type="component" value="Unassembled WGS sequence"/>
</dbReference>
<name>A0A7J7GBB3_CAMSI</name>
<reference evidence="1 2" key="2">
    <citation type="submission" date="2020-07" db="EMBL/GenBank/DDBJ databases">
        <title>Genome assembly of wild tea tree DASZ reveals pedigree and selection history of tea varieties.</title>
        <authorList>
            <person name="Zhang W."/>
        </authorList>
    </citation>
    <scope>NUCLEOTIDE SEQUENCE [LARGE SCALE GENOMIC DNA]</scope>
    <source>
        <strain evidence="2">cv. G240</strain>
        <tissue evidence="1">Leaf</tissue>
    </source>
</reference>
<sequence length="99" mass="11211">MSASDPVTCVFASTTHDHPINLWDATSGEVYNLPCVLVSNSNRRQCRFLKFSLYKFILNQPKSFDLRSFNLENALASHTKANHSAGQYMDLKRELLSSN</sequence>
<proteinExistence type="predicted"/>
<accession>A0A7J7GBB3</accession>
<keyword evidence="2" id="KW-1185">Reference proteome</keyword>
<dbReference type="AlphaFoldDB" id="A0A7J7GBB3"/>
<organism evidence="1 2">
    <name type="scientific">Camellia sinensis</name>
    <name type="common">Tea plant</name>
    <name type="synonym">Thea sinensis</name>
    <dbReference type="NCBI Taxonomy" id="4442"/>
    <lineage>
        <taxon>Eukaryota</taxon>
        <taxon>Viridiplantae</taxon>
        <taxon>Streptophyta</taxon>
        <taxon>Embryophyta</taxon>
        <taxon>Tracheophyta</taxon>
        <taxon>Spermatophyta</taxon>
        <taxon>Magnoliopsida</taxon>
        <taxon>eudicotyledons</taxon>
        <taxon>Gunneridae</taxon>
        <taxon>Pentapetalae</taxon>
        <taxon>asterids</taxon>
        <taxon>Ericales</taxon>
        <taxon>Theaceae</taxon>
        <taxon>Camellia</taxon>
    </lineage>
</organism>
<evidence type="ECO:0000313" key="2">
    <source>
        <dbReference type="Proteomes" id="UP000593564"/>
    </source>
</evidence>
<dbReference type="EMBL" id="JACBKZ010000012">
    <property type="protein sequence ID" value="KAF5938042.1"/>
    <property type="molecule type" value="Genomic_DNA"/>
</dbReference>
<comment type="caution">
    <text evidence="1">The sequence shown here is derived from an EMBL/GenBank/DDBJ whole genome shotgun (WGS) entry which is preliminary data.</text>
</comment>